<dbReference type="Proteomes" id="UP000195557">
    <property type="component" value="Unassembled WGS sequence"/>
</dbReference>
<accession>A0A1Y5IG06</accession>
<organism evidence="3">
    <name type="scientific">Ostreococcus tauri</name>
    <name type="common">Marine green alga</name>
    <dbReference type="NCBI Taxonomy" id="70448"/>
    <lineage>
        <taxon>Eukaryota</taxon>
        <taxon>Viridiplantae</taxon>
        <taxon>Chlorophyta</taxon>
        <taxon>Mamiellophyceae</taxon>
        <taxon>Mamiellales</taxon>
        <taxon>Bathycoccaceae</taxon>
        <taxon>Ostreococcus</taxon>
    </lineage>
</organism>
<gene>
    <name evidence="3" type="ORF">BE221DRAFT_111895</name>
</gene>
<dbReference type="EMBL" id="KZ155778">
    <property type="protein sequence ID" value="OUS47577.1"/>
    <property type="molecule type" value="Genomic_DNA"/>
</dbReference>
<dbReference type="Pfam" id="PF03372">
    <property type="entry name" value="Exo_endo_phos"/>
    <property type="match status" value="1"/>
</dbReference>
<dbReference type="SUPFAM" id="SSF56219">
    <property type="entry name" value="DNase I-like"/>
    <property type="match status" value="1"/>
</dbReference>
<keyword evidence="3" id="KW-0378">Hydrolase</keyword>
<dbReference type="GO" id="GO:0004519">
    <property type="term" value="F:endonuclease activity"/>
    <property type="evidence" value="ECO:0007669"/>
    <property type="project" value="UniProtKB-KW"/>
</dbReference>
<proteinExistence type="inferred from homology"/>
<name>A0A1Y5IG06_OSTTA</name>
<dbReference type="PANTHER" id="PTHR16320">
    <property type="entry name" value="SPHINGOMYELINASE FAMILY MEMBER"/>
    <property type="match status" value="1"/>
</dbReference>
<reference evidence="3" key="1">
    <citation type="submission" date="2017-04" db="EMBL/GenBank/DDBJ databases">
        <title>Population genomics of picophytoplankton unveils novel chromosome hypervariability.</title>
        <authorList>
            <consortium name="DOE Joint Genome Institute"/>
            <person name="Blanc-Mathieu R."/>
            <person name="Krasovec M."/>
            <person name="Hebrard M."/>
            <person name="Yau S."/>
            <person name="Desgranges E."/>
            <person name="Martin J."/>
            <person name="Schackwitz W."/>
            <person name="Kuo A."/>
            <person name="Salin G."/>
            <person name="Donnadieu C."/>
            <person name="Desdevises Y."/>
            <person name="Sanchez-Ferandin S."/>
            <person name="Moreau H."/>
            <person name="Rivals E."/>
            <person name="Grigoriev I.V."/>
            <person name="Grimsley N."/>
            <person name="Eyre-Walker A."/>
            <person name="Piganeau G."/>
        </authorList>
    </citation>
    <scope>NUCLEOTIDE SEQUENCE [LARGE SCALE GENOMIC DNA]</scope>
    <source>
        <strain evidence="3">RCC 1115</strain>
    </source>
</reference>
<dbReference type="PANTHER" id="PTHR16320:SF1">
    <property type="entry name" value="SPHINGOMYELINASE DDB_G0288017"/>
    <property type="match status" value="1"/>
</dbReference>
<dbReference type="GO" id="GO:0005737">
    <property type="term" value="C:cytoplasm"/>
    <property type="evidence" value="ECO:0007669"/>
    <property type="project" value="TreeGrafter"/>
</dbReference>
<dbReference type="InterPro" id="IPR005135">
    <property type="entry name" value="Endo/exonuclease/phosphatase"/>
</dbReference>
<protein>
    <submittedName>
        <fullName evidence="3">Endonuclease/exonuclease/phosphatase</fullName>
    </submittedName>
</protein>
<keyword evidence="3" id="KW-0540">Nuclease</keyword>
<dbReference type="Gene3D" id="3.60.10.10">
    <property type="entry name" value="Endonuclease/exonuclease/phosphatase"/>
    <property type="match status" value="1"/>
</dbReference>
<dbReference type="InterPro" id="IPR036691">
    <property type="entry name" value="Endo/exonu/phosph_ase_sf"/>
</dbReference>
<sequence length="356" mass="40020">MDDDRNDDSGATIRNPYGTDESLVTLERRARAYDEALTRSRPACAFGTLRVMSWNLQLLAGPFSGQGGFRADLIKRARKIVQNIIVVAETVDVVCLQEVWDDASRTVLRSGLATTFPYIFSPAAKCGLMVCSKASHVCNHFVKFTHRGGIEARAFEKGVSTTYLRLAQNDACVRVAIILNTHLQSDYWCSGRVARFSQLVCVRESFMRAVRECRVNGYVVERVLLAGDINVEHGSAEYEHMMHSIFPGAIDLMNSPLNDDDSFRLTFPVARWRHYFLKCGRESRYFDLEPRVRIDYVMDLTPMGVSQGVPPRHKHVDSGYVNRALCRDARGRALSDHFPIVAMSSVFGSGTEDYSL</sequence>
<dbReference type="GO" id="GO:0004767">
    <property type="term" value="F:sphingomyelin phosphodiesterase activity"/>
    <property type="evidence" value="ECO:0007669"/>
    <property type="project" value="InterPro"/>
</dbReference>
<evidence type="ECO:0000313" key="3">
    <source>
        <dbReference type="EMBL" id="OUS47577.1"/>
    </source>
</evidence>
<keyword evidence="3" id="KW-0255">Endonuclease</keyword>
<evidence type="ECO:0000256" key="1">
    <source>
        <dbReference type="ARBA" id="ARBA00006335"/>
    </source>
</evidence>
<dbReference type="AlphaFoldDB" id="A0A1Y5IG06"/>
<dbReference type="InterPro" id="IPR038772">
    <property type="entry name" value="Sph/SMPD2-like"/>
</dbReference>
<dbReference type="GO" id="GO:0004527">
    <property type="term" value="F:exonuclease activity"/>
    <property type="evidence" value="ECO:0007669"/>
    <property type="project" value="UniProtKB-KW"/>
</dbReference>
<keyword evidence="3" id="KW-0269">Exonuclease</keyword>
<comment type="similarity">
    <text evidence="1">Belongs to the neutral sphingomyelinase family.</text>
</comment>
<evidence type="ECO:0000259" key="2">
    <source>
        <dbReference type="Pfam" id="PF03372"/>
    </source>
</evidence>
<feature type="domain" description="Endonuclease/exonuclease/phosphatase" evidence="2">
    <location>
        <begin position="52"/>
        <end position="325"/>
    </location>
</feature>